<dbReference type="GO" id="GO:0022857">
    <property type="term" value="F:transmembrane transporter activity"/>
    <property type="evidence" value="ECO:0007669"/>
    <property type="project" value="InterPro"/>
</dbReference>
<feature type="transmembrane region" description="Helical" evidence="5">
    <location>
        <begin position="21"/>
        <end position="40"/>
    </location>
</feature>
<gene>
    <name evidence="7" type="ORF">GCM10011489_00450</name>
</gene>
<feature type="transmembrane region" description="Helical" evidence="5">
    <location>
        <begin position="241"/>
        <end position="266"/>
    </location>
</feature>
<reference evidence="7" key="1">
    <citation type="journal article" date="2014" name="Int. J. Syst. Evol. Microbiol.">
        <title>Complete genome sequence of Corynebacterium casei LMG S-19264T (=DSM 44701T), isolated from a smear-ripened cheese.</title>
        <authorList>
            <consortium name="US DOE Joint Genome Institute (JGI-PGF)"/>
            <person name="Walter F."/>
            <person name="Albersmeier A."/>
            <person name="Kalinowski J."/>
            <person name="Ruckert C."/>
        </authorList>
    </citation>
    <scope>NUCLEOTIDE SEQUENCE</scope>
    <source>
        <strain evidence="7">CGMCC 1.12827</strain>
    </source>
</reference>
<feature type="domain" description="Major facilitator superfamily (MFS) profile" evidence="6">
    <location>
        <begin position="1"/>
        <end position="361"/>
    </location>
</feature>
<evidence type="ECO:0000256" key="1">
    <source>
        <dbReference type="ARBA" id="ARBA00004651"/>
    </source>
</evidence>
<proteinExistence type="predicted"/>
<accession>A0A916STZ9</accession>
<keyword evidence="3 5" id="KW-1133">Transmembrane helix</keyword>
<dbReference type="InterPro" id="IPR011701">
    <property type="entry name" value="MFS"/>
</dbReference>
<dbReference type="Pfam" id="PF07690">
    <property type="entry name" value="MFS_1"/>
    <property type="match status" value="1"/>
</dbReference>
<dbReference type="GO" id="GO:0005886">
    <property type="term" value="C:plasma membrane"/>
    <property type="evidence" value="ECO:0007669"/>
    <property type="project" value="UniProtKB-SubCell"/>
</dbReference>
<feature type="transmembrane region" description="Helical" evidence="5">
    <location>
        <begin position="287"/>
        <end position="305"/>
    </location>
</feature>
<keyword evidence="8" id="KW-1185">Reference proteome</keyword>
<keyword evidence="2 5" id="KW-0812">Transmembrane</keyword>
<comment type="caution">
    <text evidence="7">The sequence shown here is derived from an EMBL/GenBank/DDBJ whole genome shotgun (WGS) entry which is preliminary data.</text>
</comment>
<feature type="transmembrane region" description="Helical" evidence="5">
    <location>
        <begin position="215"/>
        <end position="235"/>
    </location>
</feature>
<evidence type="ECO:0000256" key="2">
    <source>
        <dbReference type="ARBA" id="ARBA00022692"/>
    </source>
</evidence>
<protein>
    <recommendedName>
        <fullName evidence="6">Major facilitator superfamily (MFS) profile domain-containing protein</fullName>
    </recommendedName>
</protein>
<evidence type="ECO:0000256" key="4">
    <source>
        <dbReference type="ARBA" id="ARBA00023136"/>
    </source>
</evidence>
<feature type="transmembrane region" description="Helical" evidence="5">
    <location>
        <begin position="84"/>
        <end position="101"/>
    </location>
</feature>
<dbReference type="InterPro" id="IPR020846">
    <property type="entry name" value="MFS_dom"/>
</dbReference>
<dbReference type="Proteomes" id="UP000621454">
    <property type="component" value="Unassembled WGS sequence"/>
</dbReference>
<feature type="transmembrane region" description="Helical" evidence="5">
    <location>
        <begin position="151"/>
        <end position="175"/>
    </location>
</feature>
<dbReference type="SUPFAM" id="SSF103473">
    <property type="entry name" value="MFS general substrate transporter"/>
    <property type="match status" value="2"/>
</dbReference>
<evidence type="ECO:0000256" key="5">
    <source>
        <dbReference type="SAM" id="Phobius"/>
    </source>
</evidence>
<comment type="subcellular location">
    <subcellularLocation>
        <location evidence="1">Cell membrane</location>
        <topology evidence="1">Multi-pass membrane protein</topology>
    </subcellularLocation>
</comment>
<dbReference type="Gene3D" id="1.20.1250.20">
    <property type="entry name" value="MFS general substrate transporter like domains"/>
    <property type="match status" value="2"/>
</dbReference>
<dbReference type="AlphaFoldDB" id="A0A916STZ9"/>
<evidence type="ECO:0000259" key="6">
    <source>
        <dbReference type="PROSITE" id="PS50850"/>
    </source>
</evidence>
<feature type="transmembrane region" description="Helical" evidence="5">
    <location>
        <begin position="113"/>
        <end position="130"/>
    </location>
</feature>
<evidence type="ECO:0000256" key="3">
    <source>
        <dbReference type="ARBA" id="ARBA00022989"/>
    </source>
</evidence>
<evidence type="ECO:0000313" key="7">
    <source>
        <dbReference type="EMBL" id="GGB16234.1"/>
    </source>
</evidence>
<feature type="transmembrane region" description="Helical" evidence="5">
    <location>
        <begin position="52"/>
        <end position="72"/>
    </location>
</feature>
<dbReference type="InterPro" id="IPR036259">
    <property type="entry name" value="MFS_trans_sf"/>
</dbReference>
<keyword evidence="4 5" id="KW-0472">Membrane</keyword>
<reference evidence="7" key="2">
    <citation type="submission" date="2020-09" db="EMBL/GenBank/DDBJ databases">
        <authorList>
            <person name="Sun Q."/>
            <person name="Zhou Y."/>
        </authorList>
    </citation>
    <scope>NUCLEOTIDE SEQUENCE</scope>
    <source>
        <strain evidence="7">CGMCC 1.12827</strain>
    </source>
</reference>
<dbReference type="PANTHER" id="PTHR42718">
    <property type="entry name" value="MAJOR FACILITATOR SUPERFAMILY MULTIDRUG TRANSPORTER MFSC"/>
    <property type="match status" value="1"/>
</dbReference>
<dbReference type="EMBL" id="BMGC01000001">
    <property type="protein sequence ID" value="GGB16234.1"/>
    <property type="molecule type" value="Genomic_DNA"/>
</dbReference>
<organism evidence="7 8">
    <name type="scientific">Gordonia jinhuaensis</name>
    <dbReference type="NCBI Taxonomy" id="1517702"/>
    <lineage>
        <taxon>Bacteria</taxon>
        <taxon>Bacillati</taxon>
        <taxon>Actinomycetota</taxon>
        <taxon>Actinomycetes</taxon>
        <taxon>Mycobacteriales</taxon>
        <taxon>Gordoniaceae</taxon>
        <taxon>Gordonia</taxon>
    </lineage>
</organism>
<name>A0A916STZ9_9ACTN</name>
<dbReference type="PROSITE" id="PS50850">
    <property type="entry name" value="MFS"/>
    <property type="match status" value="1"/>
</dbReference>
<evidence type="ECO:0000313" key="8">
    <source>
        <dbReference type="Proteomes" id="UP000621454"/>
    </source>
</evidence>
<feature type="transmembrane region" description="Helical" evidence="5">
    <location>
        <begin position="339"/>
        <end position="357"/>
    </location>
</feature>
<feature type="transmembrane region" description="Helical" evidence="5">
    <location>
        <begin position="187"/>
        <end position="208"/>
    </location>
</feature>
<sequence>MITPQTMSVITRIFPPEKRGAAMGVWGTVAGVATLVGPLLGGILTDAFGWEWIFFVNIPVGIVGIVLAQIFVPNIPTRNHSFDWVGVILSAVGMFALVFGIQDGEKYNWSGWIWALIIGGLVVMALFIWWESKVRTEPLLPLSLFADRNFTLSNICIAAMGFAVSGMMVPTMFFLQLVGGMSPTQSALMMVPMAVATGVLAPIIGRLVDRLHPRLIIGSAMALMAGSVIWLGIITRPETPVWLLLIPNFLMGVASAGIWAPLAATATRNLQMSQAGAGSGVYNTTRMIGSVLGSAAVGALLQTRLADELPGLSGSADHISGRLPEFVRSPFSEAMGQTLYLPGVVLLIGVVAAMFFARPRHLGVAAQSAAAARADTSRPIGGAVEA</sequence>
<dbReference type="PANTHER" id="PTHR42718:SF42">
    <property type="entry name" value="EXPORT PROTEIN"/>
    <property type="match status" value="1"/>
</dbReference>